<feature type="region of interest" description="Disordered" evidence="16">
    <location>
        <begin position="1"/>
        <end position="82"/>
    </location>
</feature>
<dbReference type="Proteomes" id="UP000750522">
    <property type="component" value="Unassembled WGS sequence"/>
</dbReference>
<evidence type="ECO:0000313" key="18">
    <source>
        <dbReference type="EMBL" id="CDO53295.1"/>
    </source>
</evidence>
<dbReference type="Pfam" id="PF08123">
    <property type="entry name" value="DOT1"/>
    <property type="match status" value="1"/>
</dbReference>
<dbReference type="EC" id="2.1.1.360" evidence="2 14"/>
<comment type="subcellular location">
    <subcellularLocation>
        <location evidence="1 14">Nucleus</location>
    </subcellularLocation>
</comment>
<dbReference type="InterPro" id="IPR025789">
    <property type="entry name" value="DOT1_dom"/>
</dbReference>
<dbReference type="Gene3D" id="3.40.50.150">
    <property type="entry name" value="Vaccinia Virus protein VP39"/>
    <property type="match status" value="1"/>
</dbReference>
<name>A0A0J9X787_GEOCN</name>
<dbReference type="CDD" id="cd02440">
    <property type="entry name" value="AdoMet_MTases"/>
    <property type="match status" value="1"/>
</dbReference>
<keyword evidence="11 14" id="KW-0539">Nucleus</keyword>
<evidence type="ECO:0000256" key="5">
    <source>
        <dbReference type="ARBA" id="ARBA00022679"/>
    </source>
</evidence>
<dbReference type="GO" id="GO:0000077">
    <property type="term" value="P:DNA damage checkpoint signaling"/>
    <property type="evidence" value="ECO:0007669"/>
    <property type="project" value="InterPro"/>
</dbReference>
<dbReference type="EMBL" id="QQZK01000111">
    <property type="protein sequence ID" value="KAF5096639.1"/>
    <property type="molecule type" value="Genomic_DNA"/>
</dbReference>
<comment type="function">
    <text evidence="14">Histone methyltransferase that specifically trimethylates histone H3 to form H3K79me3. This methylation is required for telomere silencing and for the pachytene checkpoint during the meiotic cell cycle by allowing the recruitment of RAD9 to double strand breaks. Nucleosomes are preferred as substrate compared to free histone.</text>
</comment>
<dbReference type="PIRSF" id="PIRSF017570">
    <property type="entry name" value="Histone_H3-K79_MeTrfase"/>
    <property type="match status" value="1"/>
</dbReference>
<dbReference type="InterPro" id="IPR030445">
    <property type="entry name" value="H3-K79_meTrfase"/>
</dbReference>
<dbReference type="EMBL" id="CCBN010000004">
    <property type="protein sequence ID" value="CDO53295.1"/>
    <property type="molecule type" value="Genomic_DNA"/>
</dbReference>
<evidence type="ECO:0000256" key="9">
    <source>
        <dbReference type="ARBA" id="ARBA00023015"/>
    </source>
</evidence>
<keyword evidence="10 14" id="KW-0804">Transcription</keyword>
<gene>
    <name evidence="18" type="ORF">BN980_GECA04s07413g</name>
    <name evidence="19" type="ORF">DV451_004163</name>
</gene>
<keyword evidence="6 14" id="KW-0949">S-adenosyl-L-methionine</keyword>
<evidence type="ECO:0000313" key="20">
    <source>
        <dbReference type="Proteomes" id="UP000242525"/>
    </source>
</evidence>
<feature type="compositionally biased region" description="Polar residues" evidence="16">
    <location>
        <begin position="17"/>
        <end position="29"/>
    </location>
</feature>
<reference evidence="19" key="3">
    <citation type="submission" date="2020-01" db="EMBL/GenBank/DDBJ databases">
        <authorList>
            <person name="Perkins V."/>
            <person name="Lessard M.-H."/>
            <person name="Dugat-Bony E."/>
            <person name="Frenette M."/>
            <person name="Labrie S."/>
        </authorList>
    </citation>
    <scope>NUCLEOTIDE SEQUENCE</scope>
    <source>
        <strain evidence="19">LMA-70</strain>
    </source>
</reference>
<dbReference type="PANTHER" id="PTHR21451">
    <property type="entry name" value="HISTONE H3 METHYLTRANSFERASE"/>
    <property type="match status" value="1"/>
</dbReference>
<dbReference type="OrthoDB" id="443402at2759"/>
<evidence type="ECO:0000256" key="10">
    <source>
        <dbReference type="ARBA" id="ARBA00023163"/>
    </source>
</evidence>
<proteinExistence type="inferred from homology"/>
<dbReference type="GO" id="GO:0032259">
    <property type="term" value="P:methylation"/>
    <property type="evidence" value="ECO:0007669"/>
    <property type="project" value="UniProtKB-KW"/>
</dbReference>
<dbReference type="GO" id="GO:0000781">
    <property type="term" value="C:chromosome, telomeric region"/>
    <property type="evidence" value="ECO:0007669"/>
    <property type="project" value="GOC"/>
</dbReference>
<evidence type="ECO:0000256" key="13">
    <source>
        <dbReference type="ARBA" id="ARBA00047770"/>
    </source>
</evidence>
<reference evidence="19" key="2">
    <citation type="journal article" date="2020" name="Front. Microbiol.">
        <title>Phenotypic and Genetic Characterization of the Cheese Ripening Yeast Geotrichum candidum.</title>
        <authorList>
            <person name="Perkins V."/>
            <person name="Vignola S."/>
            <person name="Lessard M.H."/>
            <person name="Plante P.L."/>
            <person name="Corbeil J."/>
            <person name="Dugat-Bony E."/>
            <person name="Frenette M."/>
            <person name="Labrie S."/>
        </authorList>
    </citation>
    <scope>NUCLEOTIDE SEQUENCE</scope>
    <source>
        <strain evidence="19">LMA-70</strain>
    </source>
</reference>
<dbReference type="GO" id="GO:0031509">
    <property type="term" value="P:subtelomeric heterochromatin formation"/>
    <property type="evidence" value="ECO:0007669"/>
    <property type="project" value="InterPro"/>
</dbReference>
<evidence type="ECO:0000256" key="6">
    <source>
        <dbReference type="ARBA" id="ARBA00022691"/>
    </source>
</evidence>
<dbReference type="PANTHER" id="PTHR21451:SF0">
    <property type="entry name" value="HISTONE-LYSINE N-METHYLTRANSFERASE, H3 LYSINE-79 SPECIFIC"/>
    <property type="match status" value="1"/>
</dbReference>
<evidence type="ECO:0000313" key="19">
    <source>
        <dbReference type="EMBL" id="KAF5096639.1"/>
    </source>
</evidence>
<evidence type="ECO:0000256" key="11">
    <source>
        <dbReference type="ARBA" id="ARBA00023242"/>
    </source>
</evidence>
<evidence type="ECO:0000256" key="2">
    <source>
        <dbReference type="ARBA" id="ARBA00012190"/>
    </source>
</evidence>
<keyword evidence="20" id="KW-1185">Reference proteome</keyword>
<feature type="compositionally biased region" description="Polar residues" evidence="16">
    <location>
        <begin position="40"/>
        <end position="55"/>
    </location>
</feature>
<dbReference type="Gene3D" id="1.10.260.170">
    <property type="match status" value="1"/>
</dbReference>
<dbReference type="AlphaFoldDB" id="A0A0J9X787"/>
<protein>
    <recommendedName>
        <fullName evidence="3 14">Histone-lysine N-methyltransferase, H3 lysine-79 specific</fullName>
        <ecNumber evidence="2 14">2.1.1.360</ecNumber>
    </recommendedName>
    <alternativeName>
        <fullName evidence="12 14">Histone H3-K79 methyltransferase</fullName>
    </alternativeName>
</protein>
<dbReference type="GO" id="GO:0006281">
    <property type="term" value="P:DNA repair"/>
    <property type="evidence" value="ECO:0007669"/>
    <property type="project" value="InterPro"/>
</dbReference>
<evidence type="ECO:0000256" key="7">
    <source>
        <dbReference type="ARBA" id="ARBA00022737"/>
    </source>
</evidence>
<evidence type="ECO:0000256" key="8">
    <source>
        <dbReference type="ARBA" id="ARBA00022853"/>
    </source>
</evidence>
<feature type="domain" description="DOT1" evidence="17">
    <location>
        <begin position="177"/>
        <end position="493"/>
    </location>
</feature>
<organism evidence="18 20">
    <name type="scientific">Geotrichum candidum</name>
    <name type="common">Oospora lactis</name>
    <name type="synonym">Dipodascus geotrichum</name>
    <dbReference type="NCBI Taxonomy" id="1173061"/>
    <lineage>
        <taxon>Eukaryota</taxon>
        <taxon>Fungi</taxon>
        <taxon>Dikarya</taxon>
        <taxon>Ascomycota</taxon>
        <taxon>Saccharomycotina</taxon>
        <taxon>Dipodascomycetes</taxon>
        <taxon>Dipodascales</taxon>
        <taxon>Dipodascaceae</taxon>
        <taxon>Geotrichum</taxon>
    </lineage>
</organism>
<dbReference type="SUPFAM" id="SSF53335">
    <property type="entry name" value="S-adenosyl-L-methionine-dependent methyltransferases"/>
    <property type="match status" value="1"/>
</dbReference>
<comment type="caution">
    <text evidence="18">The sequence shown here is derived from an EMBL/GenBank/DDBJ whole genome shotgun (WGS) entry which is preliminary data.</text>
</comment>
<evidence type="ECO:0000256" key="15">
    <source>
        <dbReference type="PIRSR" id="PIRSR017570-1"/>
    </source>
</evidence>
<comment type="similarity">
    <text evidence="14">Belongs to the class I-like SAM-binding methyltransferase superfamily. DOT1 family.</text>
</comment>
<feature type="binding site" evidence="15">
    <location>
        <begin position="384"/>
        <end position="385"/>
    </location>
    <ligand>
        <name>S-adenosyl-L-methionine</name>
        <dbReference type="ChEBI" id="CHEBI:59789"/>
    </ligand>
</feature>
<feature type="binding site" evidence="15">
    <location>
        <begin position="322"/>
        <end position="331"/>
    </location>
    <ligand>
        <name>S-adenosyl-L-methionine</name>
        <dbReference type="ChEBI" id="CHEBI:59789"/>
    </ligand>
</feature>
<dbReference type="InterPro" id="IPR021162">
    <property type="entry name" value="Dot1"/>
</dbReference>
<keyword evidence="4 14" id="KW-0489">Methyltransferase</keyword>
<sequence length="498" mass="56461">MFFSKLGKGKNDKNKAHSASSAIPATGSQIRIRKVKVVTKTATPSVSRSGSTTPKQAHEDGARATATTSNTSQKRRKKKTPDLAQFNRVIISNSETDDSAWEAEFNKRVSSTSATPPVETDRRVIYKQDYETADIIESKQLMSFAEYKPCFKSEPNLQYQLAAPCSDKMEKYYAYRPKQEDEYNPVMETELIMDMVARSFVPSKYTNDIKHPSLGDCIVRRYRRALKQDDPGKFVASVMEYNKLITELRKRGEIREHLQQMTQLPLHISRSLLNQVYSRVVSPRANDLREYEAFSNNVYGELLPEFVTRLFHETKLTSDSVFIDLGSGVGNCTLQAALEIGCESWGCEVMKTASDLAARQQHELEERVKLYGLNIGEIQLRSASFVHNDEIQKAVSRADVVLVNNYAFDGKLNSHLIDMFLDLKDGCRIVSLKSFVPPGHVISEHNIESPLNILSVEKKEFPSGSVSWTSTPGPYYLSVVDRSLLQKYFESRGRRRHR</sequence>
<evidence type="ECO:0000256" key="1">
    <source>
        <dbReference type="ARBA" id="ARBA00004123"/>
    </source>
</evidence>
<dbReference type="GO" id="GO:0005634">
    <property type="term" value="C:nucleus"/>
    <property type="evidence" value="ECO:0007669"/>
    <property type="project" value="UniProtKB-SubCell"/>
</dbReference>
<evidence type="ECO:0000256" key="14">
    <source>
        <dbReference type="PIRNR" id="PIRNR017570"/>
    </source>
</evidence>
<reference evidence="18 20" key="1">
    <citation type="submission" date="2014-03" db="EMBL/GenBank/DDBJ databases">
        <authorList>
            <person name="Casaregola S."/>
        </authorList>
    </citation>
    <scope>NUCLEOTIDE SEQUENCE [LARGE SCALE GENOMIC DNA]</scope>
    <source>
        <strain evidence="18 20">CLIB 918</strain>
    </source>
</reference>
<evidence type="ECO:0000256" key="4">
    <source>
        <dbReference type="ARBA" id="ARBA00022603"/>
    </source>
</evidence>
<keyword evidence="5 14" id="KW-0808">Transferase</keyword>
<keyword evidence="9 14" id="KW-0805">Transcription regulation</keyword>
<evidence type="ECO:0000259" key="17">
    <source>
        <dbReference type="PROSITE" id="PS51569"/>
    </source>
</evidence>
<evidence type="ECO:0000256" key="16">
    <source>
        <dbReference type="SAM" id="MobiDB-lite"/>
    </source>
</evidence>
<dbReference type="FunFam" id="3.40.50.150:FF:000033">
    <property type="entry name" value="Histone-lysine N-methyltransferase, H3 lysine-79 specific"/>
    <property type="match status" value="1"/>
</dbReference>
<feature type="binding site" evidence="15">
    <location>
        <begin position="299"/>
        <end position="302"/>
    </location>
    <ligand>
        <name>S-adenosyl-L-methionine</name>
        <dbReference type="ChEBI" id="CHEBI:59789"/>
    </ligand>
</feature>
<keyword evidence="8 14" id="KW-0156">Chromatin regulator</keyword>
<keyword evidence="7" id="KW-0677">Repeat</keyword>
<evidence type="ECO:0000256" key="12">
    <source>
        <dbReference type="ARBA" id="ARBA00029821"/>
    </source>
</evidence>
<dbReference type="STRING" id="1173061.A0A0J9X787"/>
<evidence type="ECO:0000256" key="3">
    <source>
        <dbReference type="ARBA" id="ARBA00020987"/>
    </source>
</evidence>
<dbReference type="GO" id="GO:0042393">
    <property type="term" value="F:histone binding"/>
    <property type="evidence" value="ECO:0007669"/>
    <property type="project" value="InterPro"/>
</dbReference>
<dbReference type="Proteomes" id="UP000242525">
    <property type="component" value="Unassembled WGS sequence"/>
</dbReference>
<dbReference type="PROSITE" id="PS51569">
    <property type="entry name" value="DOT1"/>
    <property type="match status" value="1"/>
</dbReference>
<accession>A0A0J9X787</accession>
<feature type="binding site" evidence="15">
    <location>
        <position position="348"/>
    </location>
    <ligand>
        <name>S-adenosyl-L-methionine</name>
        <dbReference type="ChEBI" id="CHEBI:59789"/>
    </ligand>
</feature>
<dbReference type="GO" id="GO:0140956">
    <property type="term" value="F:histone H3K79 trimethyltransferase activity"/>
    <property type="evidence" value="ECO:0007669"/>
    <property type="project" value="UniProtKB-EC"/>
</dbReference>
<dbReference type="InterPro" id="IPR029063">
    <property type="entry name" value="SAM-dependent_MTases_sf"/>
</dbReference>
<comment type="catalytic activity">
    <reaction evidence="13 14">
        <text>L-lysyl(79)-[histone H3] + 3 S-adenosyl-L-methionine = N(6),N(6),N(6)-trimethyl-L-lysyl(79)-[histone H3] + 3 S-adenosyl-L-homocysteine + 3 H(+)</text>
        <dbReference type="Rhea" id="RHEA:60328"/>
        <dbReference type="Rhea" id="RHEA-COMP:15549"/>
        <dbReference type="Rhea" id="RHEA-COMP:15552"/>
        <dbReference type="ChEBI" id="CHEBI:15378"/>
        <dbReference type="ChEBI" id="CHEBI:29969"/>
        <dbReference type="ChEBI" id="CHEBI:57856"/>
        <dbReference type="ChEBI" id="CHEBI:59789"/>
        <dbReference type="ChEBI" id="CHEBI:61961"/>
        <dbReference type="EC" id="2.1.1.360"/>
    </reaction>
</comment>
<dbReference type="GO" id="GO:0000786">
    <property type="term" value="C:nucleosome"/>
    <property type="evidence" value="ECO:0007669"/>
    <property type="project" value="InterPro"/>
</dbReference>